<dbReference type="SUPFAM" id="SSF53067">
    <property type="entry name" value="Actin-like ATPase domain"/>
    <property type="match status" value="1"/>
</dbReference>
<feature type="domain" description="HTH iclR-type" evidence="2">
    <location>
        <begin position="28"/>
        <end position="57"/>
    </location>
</feature>
<evidence type="ECO:0000259" key="2">
    <source>
        <dbReference type="Pfam" id="PF09339"/>
    </source>
</evidence>
<dbReference type="SUPFAM" id="SSF46785">
    <property type="entry name" value="Winged helix' DNA-binding domain"/>
    <property type="match status" value="1"/>
</dbReference>
<dbReference type="Pfam" id="PF00480">
    <property type="entry name" value="ROK"/>
    <property type="match status" value="1"/>
</dbReference>
<reference evidence="3 4" key="1">
    <citation type="submission" date="2020-09" db="EMBL/GenBank/DDBJ databases">
        <title>Isolation and identification of active actinomycetes.</title>
        <authorList>
            <person name="Li X."/>
        </authorList>
    </citation>
    <scope>NUCLEOTIDE SEQUENCE [LARGE SCALE GENOMIC DNA]</scope>
    <source>
        <strain evidence="3 4">NEAU-LLC</strain>
    </source>
</reference>
<evidence type="ECO:0000313" key="3">
    <source>
        <dbReference type="EMBL" id="MBD3940603.1"/>
    </source>
</evidence>
<comment type="caution">
    <text evidence="3">The sequence shown here is derived from an EMBL/GenBank/DDBJ whole genome shotgun (WGS) entry which is preliminary data.</text>
</comment>
<dbReference type="Gene3D" id="3.30.420.40">
    <property type="match status" value="2"/>
</dbReference>
<accession>A0ABR8NKZ9</accession>
<sequence>MPLATPDVRRHNLGLVLGRVLEGAGEARADIAAATGLSRGSVTSLVAELIEAGLVEESDVVAPAGMGRPRTTLALAASAPCLVTAMVDADHATAVAATLSGDELARVSLRHGRPMGDPGAIADVLARAIDDVAGELDAAGRRIADVCVVVWAPVDGSPARVLADTDLGWGEVDLLGLLRDRSAALATFEATGGSSRLVPDSSVAALAEHVAVGGDTLLYLKSDSGIGGAIVLTDQDAGVRVIGAALGHLPVVPDGELCACGQHGCLVTVAGPDVLLSRAGLGPLADREGLTVALETFVAQVRAGEEPAASVWRGAAREIARTAQIVALTLGPDVIVLGGFFAALAADVDAVFRGIQPGIARSAAVPVPPVVGSILGADAALHGAQSDARTRLLADPLAI</sequence>
<dbReference type="PANTHER" id="PTHR18964">
    <property type="entry name" value="ROK (REPRESSOR, ORF, KINASE) FAMILY"/>
    <property type="match status" value="1"/>
</dbReference>
<dbReference type="Pfam" id="PF09339">
    <property type="entry name" value="HTH_IclR"/>
    <property type="match status" value="1"/>
</dbReference>
<gene>
    <name evidence="3" type="ORF">IF188_02680</name>
</gene>
<evidence type="ECO:0000256" key="1">
    <source>
        <dbReference type="ARBA" id="ARBA00006479"/>
    </source>
</evidence>
<protein>
    <submittedName>
        <fullName evidence="3">ROK family transcriptional regulator</fullName>
    </submittedName>
</protein>
<proteinExistence type="inferred from homology"/>
<dbReference type="EMBL" id="JACXZS010000001">
    <property type="protein sequence ID" value="MBD3940603.1"/>
    <property type="molecule type" value="Genomic_DNA"/>
</dbReference>
<dbReference type="InterPro" id="IPR036390">
    <property type="entry name" value="WH_DNA-bd_sf"/>
</dbReference>
<dbReference type="RefSeq" id="WP_191170208.1">
    <property type="nucleotide sequence ID" value="NZ_JACXZS010000001.1"/>
</dbReference>
<organism evidence="3 4">
    <name type="scientific">Microbacterium helvum</name>
    <dbReference type="NCBI Taxonomy" id="2773713"/>
    <lineage>
        <taxon>Bacteria</taxon>
        <taxon>Bacillati</taxon>
        <taxon>Actinomycetota</taxon>
        <taxon>Actinomycetes</taxon>
        <taxon>Micrococcales</taxon>
        <taxon>Microbacteriaceae</taxon>
        <taxon>Microbacterium</taxon>
    </lineage>
</organism>
<dbReference type="InterPro" id="IPR043129">
    <property type="entry name" value="ATPase_NBD"/>
</dbReference>
<dbReference type="InterPro" id="IPR005471">
    <property type="entry name" value="Tscrpt_reg_IclR_N"/>
</dbReference>
<dbReference type="Gene3D" id="1.10.10.10">
    <property type="entry name" value="Winged helix-like DNA-binding domain superfamily/Winged helix DNA-binding domain"/>
    <property type="match status" value="1"/>
</dbReference>
<dbReference type="PANTHER" id="PTHR18964:SF149">
    <property type="entry name" value="BIFUNCTIONAL UDP-N-ACETYLGLUCOSAMINE 2-EPIMERASE_N-ACETYLMANNOSAMINE KINASE"/>
    <property type="match status" value="1"/>
</dbReference>
<evidence type="ECO:0000313" key="4">
    <source>
        <dbReference type="Proteomes" id="UP000598426"/>
    </source>
</evidence>
<keyword evidence="4" id="KW-1185">Reference proteome</keyword>
<comment type="similarity">
    <text evidence="1">Belongs to the ROK (NagC/XylR) family.</text>
</comment>
<name>A0ABR8NKZ9_9MICO</name>
<dbReference type="InterPro" id="IPR000600">
    <property type="entry name" value="ROK"/>
</dbReference>
<dbReference type="InterPro" id="IPR036388">
    <property type="entry name" value="WH-like_DNA-bd_sf"/>
</dbReference>
<dbReference type="Proteomes" id="UP000598426">
    <property type="component" value="Unassembled WGS sequence"/>
</dbReference>